<dbReference type="PROSITE" id="PS50887">
    <property type="entry name" value="GGDEF"/>
    <property type="match status" value="1"/>
</dbReference>
<name>A0A512BK80_9HYPH</name>
<reference evidence="2 3" key="1">
    <citation type="submission" date="2019-07" db="EMBL/GenBank/DDBJ databases">
        <title>Whole genome shotgun sequence of Microvirga aerophila NBRC 106136.</title>
        <authorList>
            <person name="Hosoyama A."/>
            <person name="Uohara A."/>
            <person name="Ohji S."/>
            <person name="Ichikawa N."/>
        </authorList>
    </citation>
    <scope>NUCLEOTIDE SEQUENCE [LARGE SCALE GENOMIC DNA]</scope>
    <source>
        <strain evidence="2 3">NBRC 106136</strain>
    </source>
</reference>
<evidence type="ECO:0000313" key="2">
    <source>
        <dbReference type="EMBL" id="GEO12376.1"/>
    </source>
</evidence>
<dbReference type="InterPro" id="IPR000160">
    <property type="entry name" value="GGDEF_dom"/>
</dbReference>
<feature type="domain" description="GGDEF" evidence="1">
    <location>
        <begin position="364"/>
        <end position="497"/>
    </location>
</feature>
<dbReference type="AlphaFoldDB" id="A0A512BK80"/>
<dbReference type="CDD" id="cd01949">
    <property type="entry name" value="GGDEF"/>
    <property type="match status" value="1"/>
</dbReference>
<dbReference type="NCBIfam" id="TIGR00254">
    <property type="entry name" value="GGDEF"/>
    <property type="match status" value="1"/>
</dbReference>
<organism evidence="2 3">
    <name type="scientific">Microvirga aerophila</name>
    <dbReference type="NCBI Taxonomy" id="670291"/>
    <lineage>
        <taxon>Bacteria</taxon>
        <taxon>Pseudomonadati</taxon>
        <taxon>Pseudomonadota</taxon>
        <taxon>Alphaproteobacteria</taxon>
        <taxon>Hyphomicrobiales</taxon>
        <taxon>Methylobacteriaceae</taxon>
        <taxon>Microvirga</taxon>
    </lineage>
</organism>
<evidence type="ECO:0000313" key="3">
    <source>
        <dbReference type="Proteomes" id="UP000321085"/>
    </source>
</evidence>
<dbReference type="RefSeq" id="WP_114184284.1">
    <property type="nucleotide sequence ID" value="NZ_BJYU01000001.1"/>
</dbReference>
<dbReference type="InterPro" id="IPR052155">
    <property type="entry name" value="Biofilm_reg_signaling"/>
</dbReference>
<dbReference type="InterPro" id="IPR029787">
    <property type="entry name" value="Nucleotide_cyclase"/>
</dbReference>
<dbReference type="Gene3D" id="3.30.450.20">
    <property type="entry name" value="PAS domain"/>
    <property type="match status" value="2"/>
</dbReference>
<keyword evidence="3" id="KW-1185">Reference proteome</keyword>
<dbReference type="InterPro" id="IPR013656">
    <property type="entry name" value="PAS_4"/>
</dbReference>
<dbReference type="SMART" id="SM00267">
    <property type="entry name" value="GGDEF"/>
    <property type="match status" value="1"/>
</dbReference>
<dbReference type="Gene3D" id="3.30.70.270">
    <property type="match status" value="1"/>
</dbReference>
<dbReference type="PANTHER" id="PTHR44757:SF2">
    <property type="entry name" value="BIOFILM ARCHITECTURE MAINTENANCE PROTEIN MBAA"/>
    <property type="match status" value="1"/>
</dbReference>
<dbReference type="PANTHER" id="PTHR44757">
    <property type="entry name" value="DIGUANYLATE CYCLASE DGCP"/>
    <property type="match status" value="1"/>
</dbReference>
<dbReference type="Pfam" id="PF08448">
    <property type="entry name" value="PAS_4"/>
    <property type="match status" value="1"/>
</dbReference>
<sequence>MTNDLESAQSEIRACPSRDDAEMFDLAPVSLWLEDYSGVRRLFEEWRQAGVTKLRNYLLEDPGRVEACSALIRVIKVNRKTLSLFEADDLPHLIENLGKIFRNDMFKAHVEELEQLWNGQTEFFSHTVNYTLSGRRLDIQLKGSILPGHENGWERVLVAIEDVTDRETARRQLAGSEQYARGLFEHSPVSLWVEDFSCVKRLIDEARDKGIRDFRVFTDVHQEFVDRCMAEIRVIDVNQHTLELFAAPDKATLLRRLGDVFRDDMREPFKEQLIDLWSGKLFQQREVVNYSLNGDELHLHLQFSVLPGHEQDWSLVQVALTDITARKKAEAYLEYLGQHDVLTKLYNRSFYADELNRLKRKRLFPVTIIVADLNGLKATNDQLGHAAGDALLRRAGEVLNKAVDKPCHVARIGGDEFAILLPATDERDAAVVVENIEKLVEVNNQFYSGPALSFAMGAATGRAGERLEDVARRADLLMYEVKRAYYMETGFEQRRVG</sequence>
<dbReference type="SUPFAM" id="SSF55785">
    <property type="entry name" value="PYP-like sensor domain (PAS domain)"/>
    <property type="match status" value="1"/>
</dbReference>
<accession>A0A512BK80</accession>
<dbReference type="InterPro" id="IPR035965">
    <property type="entry name" value="PAS-like_dom_sf"/>
</dbReference>
<gene>
    <name evidence="2" type="ORF">MAE02_00720</name>
</gene>
<dbReference type="InterPro" id="IPR043128">
    <property type="entry name" value="Rev_trsase/Diguanyl_cyclase"/>
</dbReference>
<evidence type="ECO:0000259" key="1">
    <source>
        <dbReference type="PROSITE" id="PS50887"/>
    </source>
</evidence>
<dbReference type="SUPFAM" id="SSF55073">
    <property type="entry name" value="Nucleotide cyclase"/>
    <property type="match status" value="1"/>
</dbReference>
<dbReference type="Pfam" id="PF00990">
    <property type="entry name" value="GGDEF"/>
    <property type="match status" value="1"/>
</dbReference>
<dbReference type="OrthoDB" id="9789238at2"/>
<dbReference type="Proteomes" id="UP000321085">
    <property type="component" value="Unassembled WGS sequence"/>
</dbReference>
<protein>
    <submittedName>
        <fullName evidence="2">Diguanylate cyclase</fullName>
    </submittedName>
</protein>
<proteinExistence type="predicted"/>
<comment type="caution">
    <text evidence="2">The sequence shown here is derived from an EMBL/GenBank/DDBJ whole genome shotgun (WGS) entry which is preliminary data.</text>
</comment>
<dbReference type="EMBL" id="BJYU01000001">
    <property type="protein sequence ID" value="GEO12376.1"/>
    <property type="molecule type" value="Genomic_DNA"/>
</dbReference>